<dbReference type="Proteomes" id="UP000316714">
    <property type="component" value="Unassembled WGS sequence"/>
</dbReference>
<accession>A0A5C5VG18</accession>
<name>A0A5C5VG18_9BACT</name>
<keyword evidence="1" id="KW-0732">Signal</keyword>
<feature type="chain" id="PRO_5022889087" description="PEP-CTERM protein-sorting domain-containing protein" evidence="1">
    <location>
        <begin position="22"/>
        <end position="278"/>
    </location>
</feature>
<comment type="caution">
    <text evidence="2">The sequence shown here is derived from an EMBL/GenBank/DDBJ whole genome shotgun (WGS) entry which is preliminary data.</text>
</comment>
<sequence precursor="true">MRSAAAAFAVLLCLASPVCRAELVRFQITASVDAIDDPLGVLAGAVMIGDPLTGLLQYDLAIIANDDNPSPDFGAWLLSPPGDNFIEGSNAAAGNFQTIDSFRASTANNGPLGDRLSFFGTGDTTPSTVEHPNAEYVELNVALTDSDATVLANDQLPSVLNLADYEQAVVTLTAEGFNDNSEFATLYEVSATITQLRRLAGPGPSGDFNGDGAVDAADYTVWRDGLGLGYVAQDYNTWRAGYGASAASLSATAAPEPAALAGALLAVMGAGGHRYRRG</sequence>
<feature type="signal peptide" evidence="1">
    <location>
        <begin position="1"/>
        <end position="21"/>
    </location>
</feature>
<gene>
    <name evidence="2" type="ORF">KOR34_18320</name>
</gene>
<dbReference type="InterPro" id="IPR018247">
    <property type="entry name" value="EF_Hand_1_Ca_BS"/>
</dbReference>
<proteinExistence type="predicted"/>
<protein>
    <recommendedName>
        <fullName evidence="4">PEP-CTERM protein-sorting domain-containing protein</fullName>
    </recommendedName>
</protein>
<evidence type="ECO:0000256" key="1">
    <source>
        <dbReference type="SAM" id="SignalP"/>
    </source>
</evidence>
<dbReference type="RefSeq" id="WP_146564175.1">
    <property type="nucleotide sequence ID" value="NZ_SIHJ01000001.1"/>
</dbReference>
<organism evidence="2 3">
    <name type="scientific">Posidoniimonas corsicana</name>
    <dbReference type="NCBI Taxonomy" id="1938618"/>
    <lineage>
        <taxon>Bacteria</taxon>
        <taxon>Pseudomonadati</taxon>
        <taxon>Planctomycetota</taxon>
        <taxon>Planctomycetia</taxon>
        <taxon>Pirellulales</taxon>
        <taxon>Lacipirellulaceae</taxon>
        <taxon>Posidoniimonas</taxon>
    </lineage>
</organism>
<dbReference type="PROSITE" id="PS00018">
    <property type="entry name" value="EF_HAND_1"/>
    <property type="match status" value="1"/>
</dbReference>
<keyword evidence="3" id="KW-1185">Reference proteome</keyword>
<evidence type="ECO:0000313" key="3">
    <source>
        <dbReference type="Proteomes" id="UP000316714"/>
    </source>
</evidence>
<dbReference type="EMBL" id="SIHJ01000001">
    <property type="protein sequence ID" value="TWT36887.1"/>
    <property type="molecule type" value="Genomic_DNA"/>
</dbReference>
<dbReference type="AlphaFoldDB" id="A0A5C5VG18"/>
<dbReference type="OrthoDB" id="508445at2"/>
<evidence type="ECO:0008006" key="4">
    <source>
        <dbReference type="Google" id="ProtNLM"/>
    </source>
</evidence>
<reference evidence="2 3" key="1">
    <citation type="submission" date="2019-02" db="EMBL/GenBank/DDBJ databases">
        <title>Deep-cultivation of Planctomycetes and their phenomic and genomic characterization uncovers novel biology.</title>
        <authorList>
            <person name="Wiegand S."/>
            <person name="Jogler M."/>
            <person name="Boedeker C."/>
            <person name="Pinto D."/>
            <person name="Vollmers J."/>
            <person name="Rivas-Marin E."/>
            <person name="Kohn T."/>
            <person name="Peeters S.H."/>
            <person name="Heuer A."/>
            <person name="Rast P."/>
            <person name="Oberbeckmann S."/>
            <person name="Bunk B."/>
            <person name="Jeske O."/>
            <person name="Meyerdierks A."/>
            <person name="Storesund J.E."/>
            <person name="Kallscheuer N."/>
            <person name="Luecker S."/>
            <person name="Lage O.M."/>
            <person name="Pohl T."/>
            <person name="Merkel B.J."/>
            <person name="Hornburger P."/>
            <person name="Mueller R.-W."/>
            <person name="Bruemmer F."/>
            <person name="Labrenz M."/>
            <person name="Spormann A.M."/>
            <person name="Op Den Camp H."/>
            <person name="Overmann J."/>
            <person name="Amann R."/>
            <person name="Jetten M.S.M."/>
            <person name="Mascher T."/>
            <person name="Medema M.H."/>
            <person name="Devos D.P."/>
            <person name="Kaster A.-K."/>
            <person name="Ovreas L."/>
            <person name="Rohde M."/>
            <person name="Galperin M.Y."/>
            <person name="Jogler C."/>
        </authorList>
    </citation>
    <scope>NUCLEOTIDE SEQUENCE [LARGE SCALE GENOMIC DNA]</scope>
    <source>
        <strain evidence="2 3">KOR34</strain>
    </source>
</reference>
<evidence type="ECO:0000313" key="2">
    <source>
        <dbReference type="EMBL" id="TWT36887.1"/>
    </source>
</evidence>